<gene>
    <name evidence="1" type="ORF">CCAM_LOCUS8809</name>
</gene>
<reference evidence="1 2" key="1">
    <citation type="submission" date="2018-04" db="EMBL/GenBank/DDBJ databases">
        <authorList>
            <person name="Vogel A."/>
        </authorList>
    </citation>
    <scope>NUCLEOTIDE SEQUENCE [LARGE SCALE GENOMIC DNA]</scope>
</reference>
<accession>A0A484KMU6</accession>
<protein>
    <submittedName>
        <fullName evidence="1">Uncharacterized protein</fullName>
    </submittedName>
</protein>
<organism evidence="1 2">
    <name type="scientific">Cuscuta campestris</name>
    <dbReference type="NCBI Taxonomy" id="132261"/>
    <lineage>
        <taxon>Eukaryota</taxon>
        <taxon>Viridiplantae</taxon>
        <taxon>Streptophyta</taxon>
        <taxon>Embryophyta</taxon>
        <taxon>Tracheophyta</taxon>
        <taxon>Spermatophyta</taxon>
        <taxon>Magnoliopsida</taxon>
        <taxon>eudicotyledons</taxon>
        <taxon>Gunneridae</taxon>
        <taxon>Pentapetalae</taxon>
        <taxon>asterids</taxon>
        <taxon>lamiids</taxon>
        <taxon>Solanales</taxon>
        <taxon>Convolvulaceae</taxon>
        <taxon>Cuscuteae</taxon>
        <taxon>Cuscuta</taxon>
        <taxon>Cuscuta subgen. Grammica</taxon>
        <taxon>Cuscuta sect. Cleistogrammica</taxon>
    </lineage>
</organism>
<dbReference type="Proteomes" id="UP000595140">
    <property type="component" value="Unassembled WGS sequence"/>
</dbReference>
<evidence type="ECO:0000313" key="1">
    <source>
        <dbReference type="EMBL" id="VFQ67033.1"/>
    </source>
</evidence>
<sequence>MEFFYDCTIPPSSQEVGLAGTGSWLKSDPPKRFSKGCPYRFQGVPHELAFRRVLYASSLSAGRDHVLYAFTSTLLSGPIPAGNGG</sequence>
<dbReference type="AlphaFoldDB" id="A0A484KMU6"/>
<dbReference type="EMBL" id="OOIL02000560">
    <property type="protein sequence ID" value="VFQ67033.1"/>
    <property type="molecule type" value="Genomic_DNA"/>
</dbReference>
<name>A0A484KMU6_9ASTE</name>
<evidence type="ECO:0000313" key="2">
    <source>
        <dbReference type="Proteomes" id="UP000595140"/>
    </source>
</evidence>
<proteinExistence type="predicted"/>
<keyword evidence="2" id="KW-1185">Reference proteome</keyword>